<evidence type="ECO:0000313" key="2">
    <source>
        <dbReference type="EMBL" id="PXY46548.1"/>
    </source>
</evidence>
<dbReference type="OrthoDB" id="9805802at2"/>
<organism evidence="2 3">
    <name type="scientific">Flavobacterium hydrophilum</name>
    <dbReference type="NCBI Taxonomy" id="2211445"/>
    <lineage>
        <taxon>Bacteria</taxon>
        <taxon>Pseudomonadati</taxon>
        <taxon>Bacteroidota</taxon>
        <taxon>Flavobacteriia</taxon>
        <taxon>Flavobacteriales</taxon>
        <taxon>Flavobacteriaceae</taxon>
        <taxon>Flavobacterium</taxon>
    </lineage>
</organism>
<dbReference type="Pfam" id="PF13304">
    <property type="entry name" value="AAA_21"/>
    <property type="match status" value="1"/>
</dbReference>
<dbReference type="AlphaFoldDB" id="A0A2V4C5D6"/>
<evidence type="ECO:0000259" key="1">
    <source>
        <dbReference type="SMART" id="SM00382"/>
    </source>
</evidence>
<evidence type="ECO:0000313" key="3">
    <source>
        <dbReference type="Proteomes" id="UP000247681"/>
    </source>
</evidence>
<gene>
    <name evidence="2" type="ORF">DMB68_05100</name>
</gene>
<dbReference type="GO" id="GO:0016887">
    <property type="term" value="F:ATP hydrolysis activity"/>
    <property type="evidence" value="ECO:0007669"/>
    <property type="project" value="InterPro"/>
</dbReference>
<name>A0A2V4C5D6_9FLAO</name>
<dbReference type="SUPFAM" id="SSF52540">
    <property type="entry name" value="P-loop containing nucleoside triphosphate hydrolases"/>
    <property type="match status" value="1"/>
</dbReference>
<dbReference type="InterPro" id="IPR003593">
    <property type="entry name" value="AAA+_ATPase"/>
</dbReference>
<accession>A0A2V4C5D6</accession>
<dbReference type="SMART" id="SM00382">
    <property type="entry name" value="AAA"/>
    <property type="match status" value="1"/>
</dbReference>
<proteinExistence type="predicted"/>
<dbReference type="CDD" id="cd00267">
    <property type="entry name" value="ABC_ATPase"/>
    <property type="match status" value="1"/>
</dbReference>
<dbReference type="InterPro" id="IPR051396">
    <property type="entry name" value="Bact_Antivir_Def_Nuclease"/>
</dbReference>
<dbReference type="GO" id="GO:0005524">
    <property type="term" value="F:ATP binding"/>
    <property type="evidence" value="ECO:0007669"/>
    <property type="project" value="InterPro"/>
</dbReference>
<dbReference type="EMBL" id="QJHL01000001">
    <property type="protein sequence ID" value="PXY46548.1"/>
    <property type="molecule type" value="Genomic_DNA"/>
</dbReference>
<feature type="domain" description="AAA+ ATPase" evidence="1">
    <location>
        <begin position="27"/>
        <end position="326"/>
    </location>
</feature>
<dbReference type="Gene3D" id="3.40.50.300">
    <property type="entry name" value="P-loop containing nucleotide triphosphate hydrolases"/>
    <property type="match status" value="1"/>
</dbReference>
<protein>
    <recommendedName>
        <fullName evidence="1">AAA+ ATPase domain-containing protein</fullName>
    </recommendedName>
</protein>
<sequence length="410" mass="47499">MENYITEIEIVSSRNVSNLNIPISSEKRQHLILTGKNGSGKTSLLLELNKYLTKIDSGESKNYSKNFKQLETYREELTKNSLSEKQILDLKNKIKQYENWILSFGGTKIKFSNTDENISTKCKSGEFLLAFFDSKRYTNLIVPKGINKVELKKKYNLQDKANPSFIQYIVNLKADRSFARDDNEMETVSKIDDWFIQFENRLKTLFDDNELELKFDRKAYNFNIKSGIGEPFSFNNLSDGYSAIISIVSELLLRMEAHNNKSYDLEGIVIIDEIETHLHVELQKIVLPFLIDFFPKLQFIVTTHSPFILSSISNATICDLESKIVTNDLTSYSYDALIESYFRTDKYSEEVKSKVSQFENLIDKSELNSGEKESLKSLRNYFAHSPKFMSDELIVKLQEIDLKEITKIKH</sequence>
<reference evidence="2 3" key="1">
    <citation type="submission" date="2018-05" db="EMBL/GenBank/DDBJ databases">
        <title>Flavobacterium sp. strain IMCC34758, incomplete genome.</title>
        <authorList>
            <person name="Joung Y."/>
        </authorList>
    </citation>
    <scope>NUCLEOTIDE SEQUENCE [LARGE SCALE GENOMIC DNA]</scope>
    <source>
        <strain evidence="2 3">IMCC34758</strain>
    </source>
</reference>
<dbReference type="InterPro" id="IPR027417">
    <property type="entry name" value="P-loop_NTPase"/>
</dbReference>
<dbReference type="RefSeq" id="WP_110345556.1">
    <property type="nucleotide sequence ID" value="NZ_QJHL01000001.1"/>
</dbReference>
<dbReference type="InterPro" id="IPR003959">
    <property type="entry name" value="ATPase_AAA_core"/>
</dbReference>
<keyword evidence="3" id="KW-1185">Reference proteome</keyword>
<comment type="caution">
    <text evidence="2">The sequence shown here is derived from an EMBL/GenBank/DDBJ whole genome shotgun (WGS) entry which is preliminary data.</text>
</comment>
<dbReference type="Proteomes" id="UP000247681">
    <property type="component" value="Unassembled WGS sequence"/>
</dbReference>
<dbReference type="PANTHER" id="PTHR43581">
    <property type="entry name" value="ATP/GTP PHOSPHATASE"/>
    <property type="match status" value="1"/>
</dbReference>
<dbReference type="PANTHER" id="PTHR43581:SF2">
    <property type="entry name" value="EXCINUCLEASE ATPASE SUBUNIT"/>
    <property type="match status" value="1"/>
</dbReference>